<dbReference type="InterPro" id="IPR050904">
    <property type="entry name" value="Adhesion/Biosynth-related"/>
</dbReference>
<organism evidence="2 3">
    <name type="scientific">Jejuia pallidilutea</name>
    <dbReference type="NCBI Taxonomy" id="504487"/>
    <lineage>
        <taxon>Bacteria</taxon>
        <taxon>Pseudomonadati</taxon>
        <taxon>Bacteroidota</taxon>
        <taxon>Flavobacteriia</taxon>
        <taxon>Flavobacteriales</taxon>
        <taxon>Flavobacteriaceae</taxon>
        <taxon>Jejuia</taxon>
    </lineage>
</organism>
<dbReference type="GO" id="GO:0005615">
    <property type="term" value="C:extracellular space"/>
    <property type="evidence" value="ECO:0007669"/>
    <property type="project" value="TreeGrafter"/>
</dbReference>
<dbReference type="PANTHER" id="PTHR10900:SF77">
    <property type="entry name" value="FI19380P1"/>
    <property type="match status" value="1"/>
</dbReference>
<proteinExistence type="predicted"/>
<dbReference type="SUPFAM" id="SSF82153">
    <property type="entry name" value="FAS1 domain"/>
    <property type="match status" value="1"/>
</dbReference>
<sequence length="169" mass="19043">MLLFAFQLSAQWSSNEVLNNIEAPQNYTTLELAQMDRNLSTFTNLVFLSGLAPSMLMTDDHTLLIPTNEAFKEMSVDDFLHLTNPKNRADLVRFVTYHFLPNKVMKLNFEDSQVIDTQGDEEITVSVDEPFGITYIGSGKIIKSDIEAKNGVIHVVNSVIKPTEDVIFN</sequence>
<gene>
    <name evidence="2" type="ORF">JCM19302_3054</name>
</gene>
<dbReference type="GO" id="GO:0050839">
    <property type="term" value="F:cell adhesion molecule binding"/>
    <property type="evidence" value="ECO:0007669"/>
    <property type="project" value="TreeGrafter"/>
</dbReference>
<dbReference type="Gene3D" id="2.30.180.10">
    <property type="entry name" value="FAS1 domain"/>
    <property type="match status" value="1"/>
</dbReference>
<dbReference type="PROSITE" id="PS50213">
    <property type="entry name" value="FAS1"/>
    <property type="match status" value="1"/>
</dbReference>
<dbReference type="Proteomes" id="UP000029646">
    <property type="component" value="Unassembled WGS sequence"/>
</dbReference>
<feature type="domain" description="FAS1" evidence="1">
    <location>
        <begin position="26"/>
        <end position="160"/>
    </location>
</feature>
<dbReference type="SMART" id="SM00554">
    <property type="entry name" value="FAS1"/>
    <property type="match status" value="1"/>
</dbReference>
<protein>
    <submittedName>
        <fullName evidence="2">Fasciclin domain protein</fullName>
    </submittedName>
</protein>
<evidence type="ECO:0000259" key="1">
    <source>
        <dbReference type="PROSITE" id="PS50213"/>
    </source>
</evidence>
<name>A0A090WAD4_9FLAO</name>
<reference evidence="2 3" key="1">
    <citation type="journal article" date="2014" name="Genome Announc.">
        <title>Draft Genome Sequence of Marine Flavobacterium Jejuia pallidilutea Strain 11shimoA1 and Pigmentation Mutants.</title>
        <authorList>
            <person name="Takatani N."/>
            <person name="Nakanishi M."/>
            <person name="Meirelles P."/>
            <person name="Mino S."/>
            <person name="Suda W."/>
            <person name="Oshima K."/>
            <person name="Hattori M."/>
            <person name="Ohkuma M."/>
            <person name="Hosokawa M."/>
            <person name="Miyashita K."/>
            <person name="Thompson F.L."/>
            <person name="Niwa A."/>
            <person name="Sawabe T."/>
            <person name="Sawabe T."/>
        </authorList>
    </citation>
    <scope>NUCLEOTIDE SEQUENCE [LARGE SCALE GENOMIC DNA]</scope>
    <source>
        <strain evidence="3">JCM19302</strain>
    </source>
</reference>
<dbReference type="GO" id="GO:0031012">
    <property type="term" value="C:extracellular matrix"/>
    <property type="evidence" value="ECO:0007669"/>
    <property type="project" value="TreeGrafter"/>
</dbReference>
<comment type="caution">
    <text evidence="2">The sequence shown here is derived from an EMBL/GenBank/DDBJ whole genome shotgun (WGS) entry which is preliminary data.</text>
</comment>
<evidence type="ECO:0000313" key="3">
    <source>
        <dbReference type="Proteomes" id="UP000029646"/>
    </source>
</evidence>
<dbReference type="InterPro" id="IPR036378">
    <property type="entry name" value="FAS1_dom_sf"/>
</dbReference>
<accession>A0A090WAD4</accession>
<evidence type="ECO:0000313" key="2">
    <source>
        <dbReference type="EMBL" id="GAL73173.1"/>
    </source>
</evidence>
<dbReference type="PANTHER" id="PTHR10900">
    <property type="entry name" value="PERIOSTIN-RELATED"/>
    <property type="match status" value="1"/>
</dbReference>
<dbReference type="EMBL" id="BBNS01000042">
    <property type="protein sequence ID" value="GAL73173.1"/>
    <property type="molecule type" value="Genomic_DNA"/>
</dbReference>
<dbReference type="GO" id="GO:0030198">
    <property type="term" value="P:extracellular matrix organization"/>
    <property type="evidence" value="ECO:0007669"/>
    <property type="project" value="TreeGrafter"/>
</dbReference>
<dbReference type="GO" id="GO:0007155">
    <property type="term" value="P:cell adhesion"/>
    <property type="evidence" value="ECO:0007669"/>
    <property type="project" value="TreeGrafter"/>
</dbReference>
<dbReference type="AlphaFoldDB" id="A0A090WAD4"/>
<dbReference type="InterPro" id="IPR000782">
    <property type="entry name" value="FAS1_domain"/>
</dbReference>
<dbReference type="Pfam" id="PF02469">
    <property type="entry name" value="Fasciclin"/>
    <property type="match status" value="1"/>
</dbReference>